<reference evidence="12 13" key="1">
    <citation type="submission" date="2018-02" db="EMBL/GenBank/DDBJ databases">
        <title>Mycoplasma marinum and Mycoplasma todarodis sp. nov., moderately halophilic and psychrotolerant mycoplasmas isolated from cephalopods.</title>
        <authorList>
            <person name="Viver T."/>
        </authorList>
    </citation>
    <scope>NUCLEOTIDE SEQUENCE [LARGE SCALE GENOMIC DNA]</scope>
    <source>
        <strain evidence="12 13">5H</strain>
    </source>
</reference>
<dbReference type="GO" id="GO:0005524">
    <property type="term" value="F:ATP binding"/>
    <property type="evidence" value="ECO:0007669"/>
    <property type="project" value="UniProtKB-KW"/>
</dbReference>
<keyword evidence="8" id="KW-0648">Protein biosynthesis</keyword>
<dbReference type="Gene3D" id="3.30.930.10">
    <property type="entry name" value="Bira Bifunctional Protein, Domain 2"/>
    <property type="match status" value="1"/>
</dbReference>
<proteinExistence type="inferred from homology"/>
<evidence type="ECO:0000313" key="13">
    <source>
        <dbReference type="Proteomes" id="UP000291072"/>
    </source>
</evidence>
<protein>
    <recommendedName>
        <fullName evidence="2">alanine--tRNA ligase</fullName>
        <ecNumber evidence="2">6.1.1.7</ecNumber>
    </recommendedName>
</protein>
<evidence type="ECO:0000256" key="6">
    <source>
        <dbReference type="ARBA" id="ARBA00022840"/>
    </source>
</evidence>
<dbReference type="EC" id="6.1.1.7" evidence="2"/>
<dbReference type="AlphaFoldDB" id="A0A4R0XMI6"/>
<dbReference type="EMBL" id="PSZP01000026">
    <property type="protein sequence ID" value="TCG10672.1"/>
    <property type="molecule type" value="Genomic_DNA"/>
</dbReference>
<dbReference type="InterPro" id="IPR050058">
    <property type="entry name" value="Ala-tRNA_ligase"/>
</dbReference>
<accession>A0A4R0XMI6</accession>
<evidence type="ECO:0000256" key="10">
    <source>
        <dbReference type="SAM" id="MobiDB-lite"/>
    </source>
</evidence>
<evidence type="ECO:0000256" key="9">
    <source>
        <dbReference type="ARBA" id="ARBA00023146"/>
    </source>
</evidence>
<dbReference type="PANTHER" id="PTHR11777">
    <property type="entry name" value="ALANYL-TRNA SYNTHETASE"/>
    <property type="match status" value="1"/>
</dbReference>
<dbReference type="InterPro" id="IPR045864">
    <property type="entry name" value="aa-tRNA-synth_II/BPL/LPL"/>
</dbReference>
<comment type="caution">
    <text evidence="12">The sequence shown here is derived from an EMBL/GenBank/DDBJ whole genome shotgun (WGS) entry which is preliminary data.</text>
</comment>
<evidence type="ECO:0000256" key="4">
    <source>
        <dbReference type="ARBA" id="ARBA00022598"/>
    </source>
</evidence>
<evidence type="ECO:0000256" key="5">
    <source>
        <dbReference type="ARBA" id="ARBA00022741"/>
    </source>
</evidence>
<dbReference type="CDD" id="cd00673">
    <property type="entry name" value="AlaRS_core"/>
    <property type="match status" value="1"/>
</dbReference>
<dbReference type="Proteomes" id="UP000291072">
    <property type="component" value="Unassembled WGS sequence"/>
</dbReference>
<dbReference type="GO" id="GO:0004813">
    <property type="term" value="F:alanine-tRNA ligase activity"/>
    <property type="evidence" value="ECO:0007669"/>
    <property type="project" value="UniProtKB-EC"/>
</dbReference>
<feature type="region of interest" description="Disordered" evidence="10">
    <location>
        <begin position="1"/>
        <end position="22"/>
    </location>
</feature>
<keyword evidence="7" id="KW-0694">RNA-binding</keyword>
<evidence type="ECO:0000256" key="8">
    <source>
        <dbReference type="ARBA" id="ARBA00022917"/>
    </source>
</evidence>
<sequence>KDFFSGKKQPPRNRITNSQKSIRTNDIENVGVTSRHHTLFEMLGNFSIGDYFKPEAIEFAFEFLTEVLEMEKDKLYITYFKDDKETYEKWISLGVEPSHLVAGDREMNFWDMGMGPCGPDTEIFFDRGSKYDERGVELIEKDLDNDRYIEIWNIVFSEFNNDGEGNYNELVQKNIDTGAGLERIASILQDGHTNFDTDLFMPIIKKVEEMTGKKYDGIIQNYSWSYESCS</sequence>
<dbReference type="SUPFAM" id="SSF55681">
    <property type="entry name" value="Class II aaRS and biotin synthetases"/>
    <property type="match status" value="1"/>
</dbReference>
<dbReference type="InterPro" id="IPR018165">
    <property type="entry name" value="Ala-tRNA-synth_IIc_core"/>
</dbReference>
<keyword evidence="3" id="KW-0820">tRNA-binding</keyword>
<dbReference type="PANTHER" id="PTHR11777:SF9">
    <property type="entry name" value="ALANINE--TRNA LIGASE, CYTOPLASMIC"/>
    <property type="match status" value="1"/>
</dbReference>
<dbReference type="InterPro" id="IPR002318">
    <property type="entry name" value="Ala-tRNA-lgiase_IIc"/>
</dbReference>
<feature type="non-terminal residue" evidence="12">
    <location>
        <position position="1"/>
    </location>
</feature>
<dbReference type="Pfam" id="PF01411">
    <property type="entry name" value="tRNA-synt_2c"/>
    <property type="match status" value="1"/>
</dbReference>
<evidence type="ECO:0000259" key="11">
    <source>
        <dbReference type="PROSITE" id="PS50860"/>
    </source>
</evidence>
<keyword evidence="5" id="KW-0547">Nucleotide-binding</keyword>
<evidence type="ECO:0000256" key="1">
    <source>
        <dbReference type="ARBA" id="ARBA00008226"/>
    </source>
</evidence>
<dbReference type="PROSITE" id="PS50860">
    <property type="entry name" value="AA_TRNA_LIGASE_II_ALA"/>
    <property type="match status" value="1"/>
</dbReference>
<name>A0A4R0XMI6_9MOLU</name>
<evidence type="ECO:0000256" key="2">
    <source>
        <dbReference type="ARBA" id="ARBA00013168"/>
    </source>
</evidence>
<dbReference type="GO" id="GO:0000049">
    <property type="term" value="F:tRNA binding"/>
    <property type="evidence" value="ECO:0007669"/>
    <property type="project" value="UniProtKB-KW"/>
</dbReference>
<dbReference type="GO" id="GO:0006419">
    <property type="term" value="P:alanyl-tRNA aminoacylation"/>
    <property type="evidence" value="ECO:0007669"/>
    <property type="project" value="InterPro"/>
</dbReference>
<organism evidence="12 13">
    <name type="scientific">Mycoplasma todarodis</name>
    <dbReference type="NCBI Taxonomy" id="1937191"/>
    <lineage>
        <taxon>Bacteria</taxon>
        <taxon>Bacillati</taxon>
        <taxon>Mycoplasmatota</taxon>
        <taxon>Mollicutes</taxon>
        <taxon>Mycoplasmataceae</taxon>
        <taxon>Mycoplasma</taxon>
    </lineage>
</organism>
<evidence type="ECO:0000256" key="7">
    <source>
        <dbReference type="ARBA" id="ARBA00022884"/>
    </source>
</evidence>
<keyword evidence="13" id="KW-1185">Reference proteome</keyword>
<dbReference type="GO" id="GO:0005829">
    <property type="term" value="C:cytosol"/>
    <property type="evidence" value="ECO:0007669"/>
    <property type="project" value="TreeGrafter"/>
</dbReference>
<dbReference type="GO" id="GO:0002161">
    <property type="term" value="F:aminoacyl-tRNA deacylase activity"/>
    <property type="evidence" value="ECO:0007669"/>
    <property type="project" value="TreeGrafter"/>
</dbReference>
<comment type="similarity">
    <text evidence="1">Belongs to the class-II aminoacyl-tRNA synthetase family.</text>
</comment>
<keyword evidence="4 12" id="KW-0436">Ligase</keyword>
<gene>
    <name evidence="12" type="ORF">C4B25_03260</name>
</gene>
<evidence type="ECO:0000256" key="3">
    <source>
        <dbReference type="ARBA" id="ARBA00022555"/>
    </source>
</evidence>
<dbReference type="InterPro" id="IPR018164">
    <property type="entry name" value="Ala-tRNA-synth_IIc_N"/>
</dbReference>
<dbReference type="PRINTS" id="PR00980">
    <property type="entry name" value="TRNASYNTHALA"/>
</dbReference>
<evidence type="ECO:0000313" key="12">
    <source>
        <dbReference type="EMBL" id="TCG10672.1"/>
    </source>
</evidence>
<feature type="domain" description="Alanyl-transfer RNA synthetases family profile" evidence="11">
    <location>
        <begin position="1"/>
        <end position="230"/>
    </location>
</feature>
<keyword evidence="6" id="KW-0067">ATP-binding</keyword>
<keyword evidence="9" id="KW-0030">Aminoacyl-tRNA synthetase</keyword>